<feature type="domain" description="DUF4468" evidence="2">
    <location>
        <begin position="42"/>
        <end position="124"/>
    </location>
</feature>
<protein>
    <submittedName>
        <fullName evidence="3">DUF4468 domain-containing protein</fullName>
    </submittedName>
</protein>
<dbReference type="AlphaFoldDB" id="A0A5M6CNQ6"/>
<evidence type="ECO:0000256" key="1">
    <source>
        <dbReference type="SAM" id="SignalP"/>
    </source>
</evidence>
<dbReference type="EMBL" id="VWSH01000001">
    <property type="protein sequence ID" value="KAA5536707.1"/>
    <property type="molecule type" value="Genomic_DNA"/>
</dbReference>
<dbReference type="InterPro" id="IPR027823">
    <property type="entry name" value="DUF4468"/>
</dbReference>
<sequence>MKRVLLIATALFFATPNIKAQDKDEEVKTVLVSDDNATNYYYEGIVPVEGVTKEEMFKRAKQWVLSTFKTEDNSAGFDEKEFIIFNSPTIVLEKFKSAPGDYVNFKIKLSFKDGKYKFRFDNLMVKSNNFPIDPPVAYNGTKMFPGRGAKYNSSVIEKVNKSLLALSIDLENNIKGGAKKDDW</sequence>
<evidence type="ECO:0000313" key="3">
    <source>
        <dbReference type="EMBL" id="KAA5536707.1"/>
    </source>
</evidence>
<keyword evidence="1" id="KW-0732">Signal</keyword>
<accession>A0A5M6CNQ6</accession>
<evidence type="ECO:0000259" key="2">
    <source>
        <dbReference type="Pfam" id="PF14730"/>
    </source>
</evidence>
<comment type="caution">
    <text evidence="3">The sequence shown here is derived from an EMBL/GenBank/DDBJ whole genome shotgun (WGS) entry which is preliminary data.</text>
</comment>
<dbReference type="Gene3D" id="3.30.530.80">
    <property type="match status" value="1"/>
</dbReference>
<feature type="chain" id="PRO_5024446727" evidence="1">
    <location>
        <begin position="21"/>
        <end position="183"/>
    </location>
</feature>
<dbReference type="Proteomes" id="UP000323632">
    <property type="component" value="Unassembled WGS sequence"/>
</dbReference>
<gene>
    <name evidence="3" type="ORF">F0919_03285</name>
</gene>
<dbReference type="Pfam" id="PF14730">
    <property type="entry name" value="DUF4468"/>
    <property type="match status" value="1"/>
</dbReference>
<reference evidence="3 4" key="1">
    <citation type="submission" date="2019-09" db="EMBL/GenBank/DDBJ databases">
        <title>Genome sequence and assembly of Taibaiella sp.</title>
        <authorList>
            <person name="Chhetri G."/>
        </authorList>
    </citation>
    <scope>NUCLEOTIDE SEQUENCE [LARGE SCALE GENOMIC DNA]</scope>
    <source>
        <strain evidence="3 4">KVB11</strain>
    </source>
</reference>
<organism evidence="3 4">
    <name type="scientific">Taibaiella lutea</name>
    <dbReference type="NCBI Taxonomy" id="2608001"/>
    <lineage>
        <taxon>Bacteria</taxon>
        <taxon>Pseudomonadati</taxon>
        <taxon>Bacteroidota</taxon>
        <taxon>Chitinophagia</taxon>
        <taxon>Chitinophagales</taxon>
        <taxon>Chitinophagaceae</taxon>
        <taxon>Taibaiella</taxon>
    </lineage>
</organism>
<feature type="signal peptide" evidence="1">
    <location>
        <begin position="1"/>
        <end position="20"/>
    </location>
</feature>
<evidence type="ECO:0000313" key="4">
    <source>
        <dbReference type="Proteomes" id="UP000323632"/>
    </source>
</evidence>
<name>A0A5M6CNQ6_9BACT</name>
<keyword evidence="4" id="KW-1185">Reference proteome</keyword>
<dbReference type="RefSeq" id="WP_150031284.1">
    <property type="nucleotide sequence ID" value="NZ_VWSH01000001.1"/>
</dbReference>
<proteinExistence type="predicted"/>